<dbReference type="GO" id="GO:0006302">
    <property type="term" value="P:double-strand break repair"/>
    <property type="evidence" value="ECO:0007669"/>
    <property type="project" value="InterPro"/>
</dbReference>
<dbReference type="Gene3D" id="3.40.50.300">
    <property type="entry name" value="P-loop containing nucleotide triphosphate hydrolases"/>
    <property type="match status" value="2"/>
</dbReference>
<feature type="domain" description="Rad50/SbcC-type AAA" evidence="1">
    <location>
        <begin position="9"/>
        <end position="105"/>
    </location>
</feature>
<dbReference type="Proteomes" id="UP000059113">
    <property type="component" value="Chromosome"/>
</dbReference>
<dbReference type="RefSeq" id="WP_048885059.1">
    <property type="nucleotide sequence ID" value="NZ_CP011310.1"/>
</dbReference>
<accession>A0A0H4VA71</accession>
<dbReference type="SUPFAM" id="SSF52540">
    <property type="entry name" value="P-loop containing nucleoside triphosphate hydrolases"/>
    <property type="match status" value="1"/>
</dbReference>
<reference evidence="2 3" key="1">
    <citation type="journal article" date="2015" name="Int. J. Syst. Evol. Microbiol.">
        <title>Erythrobacter atlanticus sp. nov., a bacterium from ocean sediment able to degrade polycyclic aromatic hydrocarbons.</title>
        <authorList>
            <person name="Zhuang L."/>
            <person name="Liu Y."/>
            <person name="Wang L."/>
            <person name="Wang W."/>
            <person name="Shao Z."/>
        </authorList>
    </citation>
    <scope>NUCLEOTIDE SEQUENCE [LARGE SCALE GENOMIC DNA]</scope>
    <source>
        <strain evidence="3">s21-N3</strain>
    </source>
</reference>
<evidence type="ECO:0000313" key="3">
    <source>
        <dbReference type="Proteomes" id="UP000059113"/>
    </source>
</evidence>
<evidence type="ECO:0000313" key="2">
    <source>
        <dbReference type="EMBL" id="AKQ41537.1"/>
    </source>
</evidence>
<dbReference type="OrthoDB" id="7877292at2"/>
<keyword evidence="3" id="KW-1185">Reference proteome</keyword>
<dbReference type="PANTHER" id="PTHR32182">
    <property type="entry name" value="DNA REPLICATION AND REPAIR PROTEIN RECF"/>
    <property type="match status" value="1"/>
</dbReference>
<dbReference type="STRING" id="1648404.CP97_05140"/>
<dbReference type="PANTHER" id="PTHR32182:SF0">
    <property type="entry name" value="DNA REPLICATION AND REPAIR PROTEIN RECF"/>
    <property type="match status" value="1"/>
</dbReference>
<dbReference type="AlphaFoldDB" id="A0A0H4VA71"/>
<dbReference type="PATRIC" id="fig|1648404.4.peg.1074"/>
<proteinExistence type="predicted"/>
<gene>
    <name evidence="2" type="ORF">CP97_05140</name>
</gene>
<reference evidence="3" key="2">
    <citation type="submission" date="2015-04" db="EMBL/GenBank/DDBJ databases">
        <title>The complete genome sequence of Erythrobacter sp. s21-N3.</title>
        <authorList>
            <person name="Zhuang L."/>
            <person name="Liu Y."/>
            <person name="Shao Z."/>
        </authorList>
    </citation>
    <scope>NUCLEOTIDE SEQUENCE [LARGE SCALE GENOMIC DNA]</scope>
    <source>
        <strain evidence="3">s21-N3</strain>
    </source>
</reference>
<name>A0A0H4VA71_9SPHN</name>
<dbReference type="GO" id="GO:0016887">
    <property type="term" value="F:ATP hydrolysis activity"/>
    <property type="evidence" value="ECO:0007669"/>
    <property type="project" value="InterPro"/>
</dbReference>
<organism evidence="2 3">
    <name type="scientific">Aurantiacibacter atlanticus</name>
    <dbReference type="NCBI Taxonomy" id="1648404"/>
    <lineage>
        <taxon>Bacteria</taxon>
        <taxon>Pseudomonadati</taxon>
        <taxon>Pseudomonadota</taxon>
        <taxon>Alphaproteobacteria</taxon>
        <taxon>Sphingomonadales</taxon>
        <taxon>Erythrobacteraceae</taxon>
        <taxon>Aurantiacibacter</taxon>
    </lineage>
</organism>
<dbReference type="EMBL" id="CP011310">
    <property type="protein sequence ID" value="AKQ41537.1"/>
    <property type="molecule type" value="Genomic_DNA"/>
</dbReference>
<dbReference type="InterPro" id="IPR038729">
    <property type="entry name" value="Rad50/SbcC_AAA"/>
</dbReference>
<dbReference type="Pfam" id="PF13476">
    <property type="entry name" value="AAA_23"/>
    <property type="match status" value="1"/>
</dbReference>
<protein>
    <submittedName>
        <fullName evidence="2">Chromosome segregation protein SMC</fullName>
    </submittedName>
</protein>
<dbReference type="InterPro" id="IPR027417">
    <property type="entry name" value="P-loop_NTPase"/>
</dbReference>
<evidence type="ECO:0000259" key="1">
    <source>
        <dbReference type="Pfam" id="PF13476"/>
    </source>
</evidence>
<dbReference type="GO" id="GO:0000731">
    <property type="term" value="P:DNA synthesis involved in DNA repair"/>
    <property type="evidence" value="ECO:0007669"/>
    <property type="project" value="TreeGrafter"/>
</dbReference>
<dbReference type="KEGG" id="ery:CP97_05140"/>
<sequence length="834" mass="90951">MADPMLFHSLTLEGFRAYLQPKTFDLSKKPCLAIFAPNGLGKSSVIDAIEFLFSEHGTLERLGQRTLNNQAGPPALEHNGAQAAGIAPMVKFSTITGKTTVEGSRTATGNLRPIHPAATAMKAGFVVSPIIRGYTLRTFVETHSPENRYSEVASWLQLSPLVEVQKNLRLLRRDVKAAAESTTEQVRLAGLLRTETAQAVQAWDDATVLNFVNVSVIGPLDPELALAALSAEDESYIEVCNRVDAEEKRLGLAGLKQIRNSLIALWQKIVPEDGGDAKYSGAIESFDKARSALADAKATEVVERDKAAGTVFRSVWKEAEKLFADDATAPDACPVCATAIGDTAAGSVPAIRDLLTTHLEDLQSYNDARTALDNAETAARQAHSRLVARLPAMIDHLSDDDGVGFKTALLAYQAGVDEWPTVNAPDSAAIVAELETRLADLDHEIADIEAKQGEHTWGKVKGSIDRLLNLQKDVALATRTSEQLTTLHDALVAQATLVSGKIREKVQSLLDTLQAPMNDIYKEIQGADAKPIRLELPGEEDTNQQRMQLVIDFADNRQSVAPAGYLSDSQIHSVALALRLAAIKKFNSAAPVIALDDVVTSYDADHRRAIGALLAKMFTDCQIILATHDERFFNHLKDQLAAKDWQFTRIIGLDPAYGPRFADHKVTDEMIADRWAKGESAANEMRQAEEEWLLGIARGFGVNIRIRQLEKAYSYERAELAAAIGGFLGDLKLTPADVPGVNNRFITSLIKGDIENFGSHFQDAPYGNGSIGDEQTRWDEFKAFRQQFGCVCGRTKYQRPFGLNKPVCAHDKCETQFAFRPPVADATAAEAAVT</sequence>